<evidence type="ECO:0000313" key="3">
    <source>
        <dbReference type="Proteomes" id="UP000630718"/>
    </source>
</evidence>
<feature type="compositionally biased region" description="Acidic residues" evidence="1">
    <location>
        <begin position="41"/>
        <end position="54"/>
    </location>
</feature>
<name>A0A919AY77_9ACTN</name>
<accession>A0A919AY77</accession>
<dbReference type="EMBL" id="BNBI01000019">
    <property type="protein sequence ID" value="GHF30562.1"/>
    <property type="molecule type" value="Genomic_DNA"/>
</dbReference>
<reference evidence="2" key="1">
    <citation type="journal article" date="2014" name="Int. J. Syst. Evol. Microbiol.">
        <title>Complete genome sequence of Corynebacterium casei LMG S-19264T (=DSM 44701T), isolated from a smear-ripened cheese.</title>
        <authorList>
            <consortium name="US DOE Joint Genome Institute (JGI-PGF)"/>
            <person name="Walter F."/>
            <person name="Albersmeier A."/>
            <person name="Kalinowski J."/>
            <person name="Ruckert C."/>
        </authorList>
    </citation>
    <scope>NUCLEOTIDE SEQUENCE</scope>
    <source>
        <strain evidence="2">JCM 4477</strain>
    </source>
</reference>
<dbReference type="AlphaFoldDB" id="A0A919AY77"/>
<sequence length="76" mass="8185">MGLPGVTGVGTGRDEQTGEEVVVVFVTRDTPRDRLAKPDLIPEEPDLIPEEPDLIPEELDGVPVRVVVIGESGPRE</sequence>
<comment type="caution">
    <text evidence="2">The sequence shown here is derived from an EMBL/GenBank/DDBJ whole genome shotgun (WGS) entry which is preliminary data.</text>
</comment>
<keyword evidence="3" id="KW-1185">Reference proteome</keyword>
<gene>
    <name evidence="2" type="ORF">GCM10018772_65160</name>
</gene>
<organism evidence="2 3">
    <name type="scientific">Streptomyces fumanus</name>
    <dbReference type="NCBI Taxonomy" id="67302"/>
    <lineage>
        <taxon>Bacteria</taxon>
        <taxon>Bacillati</taxon>
        <taxon>Actinomycetota</taxon>
        <taxon>Actinomycetes</taxon>
        <taxon>Kitasatosporales</taxon>
        <taxon>Streptomycetaceae</taxon>
        <taxon>Streptomyces</taxon>
    </lineage>
</organism>
<proteinExistence type="predicted"/>
<reference evidence="2" key="2">
    <citation type="submission" date="2020-09" db="EMBL/GenBank/DDBJ databases">
        <authorList>
            <person name="Sun Q."/>
            <person name="Ohkuma M."/>
        </authorList>
    </citation>
    <scope>NUCLEOTIDE SEQUENCE</scope>
    <source>
        <strain evidence="2">JCM 4477</strain>
    </source>
</reference>
<evidence type="ECO:0000256" key="1">
    <source>
        <dbReference type="SAM" id="MobiDB-lite"/>
    </source>
</evidence>
<evidence type="ECO:0000313" key="2">
    <source>
        <dbReference type="EMBL" id="GHF30562.1"/>
    </source>
</evidence>
<feature type="region of interest" description="Disordered" evidence="1">
    <location>
        <begin position="35"/>
        <end position="54"/>
    </location>
</feature>
<protein>
    <submittedName>
        <fullName evidence="2">Uncharacterized protein</fullName>
    </submittedName>
</protein>
<dbReference type="Proteomes" id="UP000630718">
    <property type="component" value="Unassembled WGS sequence"/>
</dbReference>